<comment type="caution">
    <text evidence="3">The sequence shown here is derived from an EMBL/GenBank/DDBJ whole genome shotgun (WGS) entry which is preliminary data.</text>
</comment>
<reference evidence="3 4" key="1">
    <citation type="submission" date="2023-07" db="EMBL/GenBank/DDBJ databases">
        <title>Sorghum-associated microbial communities from plants grown in Nebraska, USA.</title>
        <authorList>
            <person name="Schachtman D."/>
        </authorList>
    </citation>
    <scope>NUCLEOTIDE SEQUENCE [LARGE SCALE GENOMIC DNA]</scope>
    <source>
        <strain evidence="3 4">BE190</strain>
    </source>
</reference>
<feature type="compositionally biased region" description="Polar residues" evidence="1">
    <location>
        <begin position="359"/>
        <end position="372"/>
    </location>
</feature>
<feature type="domain" description="DnaT DNA-binding" evidence="2">
    <location>
        <begin position="124"/>
        <end position="186"/>
    </location>
</feature>
<keyword evidence="4" id="KW-1185">Reference proteome</keyword>
<dbReference type="Proteomes" id="UP001253595">
    <property type="component" value="Unassembled WGS sequence"/>
</dbReference>
<protein>
    <recommendedName>
        <fullName evidence="2">DnaT DNA-binding domain-containing protein</fullName>
    </recommendedName>
</protein>
<dbReference type="RefSeq" id="WP_310072816.1">
    <property type="nucleotide sequence ID" value="NZ_JAVDVX010000004.1"/>
</dbReference>
<dbReference type="InterPro" id="IPR040480">
    <property type="entry name" value="DnaT_DNA_bind"/>
</dbReference>
<feature type="region of interest" description="Disordered" evidence="1">
    <location>
        <begin position="359"/>
        <end position="390"/>
    </location>
</feature>
<feature type="domain" description="DnaT DNA-binding" evidence="2">
    <location>
        <begin position="214"/>
        <end position="280"/>
    </location>
</feature>
<evidence type="ECO:0000313" key="4">
    <source>
        <dbReference type="Proteomes" id="UP001253595"/>
    </source>
</evidence>
<accession>A0ABU1UZ96</accession>
<organism evidence="3 4">
    <name type="scientific">Cellvibrio fibrivorans</name>
    <dbReference type="NCBI Taxonomy" id="126350"/>
    <lineage>
        <taxon>Bacteria</taxon>
        <taxon>Pseudomonadati</taxon>
        <taxon>Pseudomonadota</taxon>
        <taxon>Gammaproteobacteria</taxon>
        <taxon>Cellvibrionales</taxon>
        <taxon>Cellvibrionaceae</taxon>
        <taxon>Cellvibrio</taxon>
    </lineage>
</organism>
<dbReference type="EMBL" id="JAVDVX010000004">
    <property type="protein sequence ID" value="MDR7090471.1"/>
    <property type="molecule type" value="Genomic_DNA"/>
</dbReference>
<dbReference type="Gene3D" id="1.10.8.1180">
    <property type="match status" value="3"/>
</dbReference>
<feature type="compositionally biased region" description="Polar residues" evidence="1">
    <location>
        <begin position="379"/>
        <end position="390"/>
    </location>
</feature>
<dbReference type="Pfam" id="PF17948">
    <property type="entry name" value="DnaT"/>
    <property type="match status" value="3"/>
</dbReference>
<evidence type="ECO:0000313" key="3">
    <source>
        <dbReference type="EMBL" id="MDR7090471.1"/>
    </source>
</evidence>
<proteinExistence type="predicted"/>
<feature type="domain" description="DnaT DNA-binding" evidence="2">
    <location>
        <begin position="288"/>
        <end position="351"/>
    </location>
</feature>
<gene>
    <name evidence="3" type="ORF">J2X05_002495</name>
</gene>
<evidence type="ECO:0000256" key="1">
    <source>
        <dbReference type="SAM" id="MobiDB-lite"/>
    </source>
</evidence>
<name>A0ABU1UZ96_9GAMM</name>
<sequence length="390" mass="45249">MSSSLIPERPLLISPSLAATIGLEEACMLSILGDMATYLPLVASNGREWLDLDETWVSRAMPFWTDYDVQRISRNLKDKGIIVLASAPYVESRRLTLAFDEVGRGSSDAVVATPAINTGANLIAPYWQPDQELLRQIAQHNIPAEFVRQQVPEFVTYWRERGETSHSWGAKFLKDVLHKWRSHETQIARQKREESERQVRERDTEFLNRDLETAMHSQWRPSKDALEVLVKHANISLAFVEDSIPEFVVYWQERGDVGRTWNSKFIQHVKRQWMRYNSALEHDTEPKRIPDNWQPGKDVYDVLKLANIDLKFAQQQVTEFVLFWRDSNQVYASWNTKFLQHVKYHWAKQHALTTVNSQQVNHAGQQLPHSTGRTRDSSLAEQLNDRSWAS</sequence>
<evidence type="ECO:0000259" key="2">
    <source>
        <dbReference type="Pfam" id="PF17948"/>
    </source>
</evidence>